<dbReference type="InterPro" id="IPR052524">
    <property type="entry name" value="MFS_Cyanate_Porter"/>
</dbReference>
<sequence length="403" mass="41271">MRDAPELGTAKAPHHRVRGVLLLAGILLIAANLRPAIASVSPLLVPIGAALGFGAFGLTALATIPVVCFAALAPASLPLQRRLGLEPAMLIALSVLLAGLLLRLFDAALPLFLGTALAGSAIAIGNVLLPAIVKRDFPGRIGLVTGLYTTMLNGAAAVAAAISVPLADASGLGWRAALGFWAIPALAALMLWLPQLRHGVHRATLPRIPGGFIRLARMKRAWAVAMFMGLQSLGYYAVLSWLPAILHSVGIAPARAGLMLSMTTVVAIPVALITPGLATRGRDQRALLALVLGVTAIGYLGLDIAPGAAPWLWVVIIGIGQGASFPLALTLIVLRAGGVVEAMSVSAFSQAIGYAVSIAGPLGMGAIHAATGAWWPATAFLTATLIPALLFGLAAARSETIRL</sequence>
<feature type="transmembrane region" description="Helical" evidence="4">
    <location>
        <begin position="43"/>
        <end position="73"/>
    </location>
</feature>
<dbReference type="PANTHER" id="PTHR23523">
    <property type="match status" value="1"/>
</dbReference>
<feature type="transmembrane region" description="Helical" evidence="4">
    <location>
        <begin position="20"/>
        <end position="37"/>
    </location>
</feature>
<feature type="transmembrane region" description="Helical" evidence="4">
    <location>
        <begin position="254"/>
        <end position="274"/>
    </location>
</feature>
<evidence type="ECO:0000256" key="2">
    <source>
        <dbReference type="ARBA" id="ARBA00022989"/>
    </source>
</evidence>
<comment type="caution">
    <text evidence="5">The sequence shown here is derived from an EMBL/GenBank/DDBJ whole genome shotgun (WGS) entry which is preliminary data.</text>
</comment>
<evidence type="ECO:0000256" key="3">
    <source>
        <dbReference type="ARBA" id="ARBA00023136"/>
    </source>
</evidence>
<dbReference type="EMBL" id="JAKGBZ010000004">
    <property type="protein sequence ID" value="MCF3945704.1"/>
    <property type="molecule type" value="Genomic_DNA"/>
</dbReference>
<dbReference type="RefSeq" id="WP_235702945.1">
    <property type="nucleotide sequence ID" value="NZ_JAKGBZ010000004.1"/>
</dbReference>
<dbReference type="Gene3D" id="1.20.1250.20">
    <property type="entry name" value="MFS general substrate transporter like domains"/>
    <property type="match status" value="1"/>
</dbReference>
<feature type="transmembrane region" description="Helical" evidence="4">
    <location>
        <begin position="172"/>
        <end position="193"/>
    </location>
</feature>
<feature type="transmembrane region" description="Helical" evidence="4">
    <location>
        <begin position="221"/>
        <end position="242"/>
    </location>
</feature>
<feature type="transmembrane region" description="Helical" evidence="4">
    <location>
        <begin position="286"/>
        <end position="305"/>
    </location>
</feature>
<protein>
    <submittedName>
        <fullName evidence="5">MFS transporter</fullName>
    </submittedName>
</protein>
<reference evidence="5 6" key="1">
    <citation type="submission" date="2022-01" db="EMBL/GenBank/DDBJ databases">
        <authorList>
            <person name="Won M."/>
            <person name="Kim S.-J."/>
            <person name="Kwon S.-W."/>
        </authorList>
    </citation>
    <scope>NUCLEOTIDE SEQUENCE [LARGE SCALE GENOMIC DNA]</scope>
    <source>
        <strain evidence="5 6">KCTC 23505</strain>
    </source>
</reference>
<accession>A0ABS9DWM3</accession>
<dbReference type="SUPFAM" id="SSF103473">
    <property type="entry name" value="MFS general substrate transporter"/>
    <property type="match status" value="1"/>
</dbReference>
<feature type="transmembrane region" description="Helical" evidence="4">
    <location>
        <begin position="346"/>
        <end position="367"/>
    </location>
</feature>
<name>A0ABS9DWM3_9PROT</name>
<proteinExistence type="predicted"/>
<gene>
    <name evidence="5" type="ORF">L2A60_03260</name>
</gene>
<evidence type="ECO:0000256" key="4">
    <source>
        <dbReference type="SAM" id="Phobius"/>
    </source>
</evidence>
<dbReference type="Pfam" id="PF07690">
    <property type="entry name" value="MFS_1"/>
    <property type="match status" value="1"/>
</dbReference>
<keyword evidence="3 4" id="KW-0472">Membrane</keyword>
<dbReference type="PANTHER" id="PTHR23523:SF2">
    <property type="entry name" value="2-NITROIMIDAZOLE TRANSPORTER"/>
    <property type="match status" value="1"/>
</dbReference>
<keyword evidence="2 4" id="KW-1133">Transmembrane helix</keyword>
<dbReference type="InterPro" id="IPR036259">
    <property type="entry name" value="MFS_trans_sf"/>
</dbReference>
<feature type="transmembrane region" description="Helical" evidence="4">
    <location>
        <begin position="311"/>
        <end position="334"/>
    </location>
</feature>
<dbReference type="Proteomes" id="UP001521209">
    <property type="component" value="Unassembled WGS sequence"/>
</dbReference>
<organism evidence="5 6">
    <name type="scientific">Acidiphilium iwatense</name>
    <dbReference type="NCBI Taxonomy" id="768198"/>
    <lineage>
        <taxon>Bacteria</taxon>
        <taxon>Pseudomonadati</taxon>
        <taxon>Pseudomonadota</taxon>
        <taxon>Alphaproteobacteria</taxon>
        <taxon>Acetobacterales</taxon>
        <taxon>Acidocellaceae</taxon>
        <taxon>Acidiphilium</taxon>
    </lineage>
</organism>
<feature type="transmembrane region" description="Helical" evidence="4">
    <location>
        <begin position="111"/>
        <end position="129"/>
    </location>
</feature>
<feature type="transmembrane region" description="Helical" evidence="4">
    <location>
        <begin position="373"/>
        <end position="396"/>
    </location>
</feature>
<feature type="transmembrane region" description="Helical" evidence="4">
    <location>
        <begin position="85"/>
        <end position="105"/>
    </location>
</feature>
<evidence type="ECO:0000256" key="1">
    <source>
        <dbReference type="ARBA" id="ARBA00022692"/>
    </source>
</evidence>
<feature type="transmembrane region" description="Helical" evidence="4">
    <location>
        <begin position="141"/>
        <end position="166"/>
    </location>
</feature>
<keyword evidence="6" id="KW-1185">Reference proteome</keyword>
<dbReference type="InterPro" id="IPR011701">
    <property type="entry name" value="MFS"/>
</dbReference>
<evidence type="ECO:0000313" key="6">
    <source>
        <dbReference type="Proteomes" id="UP001521209"/>
    </source>
</evidence>
<keyword evidence="1 4" id="KW-0812">Transmembrane</keyword>
<evidence type="ECO:0000313" key="5">
    <source>
        <dbReference type="EMBL" id="MCF3945704.1"/>
    </source>
</evidence>